<feature type="coiled-coil region" evidence="1">
    <location>
        <begin position="6"/>
        <end position="47"/>
    </location>
</feature>
<keyword evidence="1" id="KW-0175">Coiled coil</keyword>
<reference evidence="3" key="1">
    <citation type="submission" date="2021-04" db="EMBL/GenBank/DDBJ databases">
        <title>Genome sequence of Woronichinia naegeliana from Washington state freshwater lake bloom.</title>
        <authorList>
            <person name="Dreher T.W."/>
        </authorList>
    </citation>
    <scope>NUCLEOTIDE SEQUENCE</scope>
    <source>
        <strain evidence="3">WA131</strain>
    </source>
</reference>
<evidence type="ECO:0000256" key="1">
    <source>
        <dbReference type="SAM" id="Coils"/>
    </source>
</evidence>
<evidence type="ECO:0000256" key="2">
    <source>
        <dbReference type="SAM" id="Phobius"/>
    </source>
</evidence>
<dbReference type="KEGG" id="wna:KA717_09860"/>
<dbReference type="EMBL" id="CP073041">
    <property type="protein sequence ID" value="UXE62963.1"/>
    <property type="molecule type" value="Genomic_DNA"/>
</dbReference>
<organism evidence="3">
    <name type="scientific">Woronichinia naegeliana WA131</name>
    <dbReference type="NCBI Taxonomy" id="2824559"/>
    <lineage>
        <taxon>Bacteria</taxon>
        <taxon>Bacillati</taxon>
        <taxon>Cyanobacteriota</taxon>
        <taxon>Cyanophyceae</taxon>
        <taxon>Synechococcales</taxon>
        <taxon>Coelosphaeriaceae</taxon>
        <taxon>Woronichinia</taxon>
    </lineage>
</organism>
<name>A0A977KZV7_9CYAN</name>
<dbReference type="InterPro" id="IPR019715">
    <property type="entry name" value="Haemolysin_XhlA"/>
</dbReference>
<dbReference type="Pfam" id="PF10779">
    <property type="entry name" value="XhlA"/>
    <property type="match status" value="1"/>
</dbReference>
<accession>A0A977KZV7</accession>
<dbReference type="Proteomes" id="UP001065613">
    <property type="component" value="Chromosome"/>
</dbReference>
<keyword evidence="2" id="KW-1133">Transmembrane helix</keyword>
<proteinExistence type="predicted"/>
<gene>
    <name evidence="3" type="ORF">KA717_09860</name>
</gene>
<dbReference type="Gene3D" id="1.20.5.340">
    <property type="match status" value="1"/>
</dbReference>
<protein>
    <submittedName>
        <fullName evidence="3">Hemolysin XhlA family protein</fullName>
    </submittedName>
</protein>
<dbReference type="AlphaFoldDB" id="A0A977KZV7"/>
<keyword evidence="2" id="KW-0472">Membrane</keyword>
<evidence type="ECO:0000313" key="3">
    <source>
        <dbReference type="EMBL" id="UXE62963.1"/>
    </source>
</evidence>
<sequence>MSMMIETDLKDVLNQLGQRFDRLEQKLDKIESDLTDLKVDMATVKADLTTVKEEVKDLRGSQRAQIWALIGIIFTAVVSAVIKFGFFSNV</sequence>
<feature type="transmembrane region" description="Helical" evidence="2">
    <location>
        <begin position="66"/>
        <end position="87"/>
    </location>
</feature>
<keyword evidence="2" id="KW-0812">Transmembrane</keyword>